<keyword evidence="4 12" id="KW-0645">Protease</keyword>
<dbReference type="Gene3D" id="3.30.2010.10">
    <property type="entry name" value="Metalloproteases ('zincins'), catalytic domain"/>
    <property type="match status" value="1"/>
</dbReference>
<feature type="active site" evidence="12">
    <location>
        <position position="144"/>
    </location>
</feature>
<evidence type="ECO:0000256" key="11">
    <source>
        <dbReference type="ARBA" id="ARBA00023136"/>
    </source>
</evidence>
<feature type="transmembrane region" description="Helical" evidence="12">
    <location>
        <begin position="153"/>
        <end position="173"/>
    </location>
</feature>
<evidence type="ECO:0000313" key="14">
    <source>
        <dbReference type="EMBL" id="OEH85338.1"/>
    </source>
</evidence>
<dbReference type="GO" id="GO:0005886">
    <property type="term" value="C:plasma membrane"/>
    <property type="evidence" value="ECO:0007669"/>
    <property type="project" value="UniProtKB-SubCell"/>
</dbReference>
<dbReference type="HAMAP" id="MF_00188">
    <property type="entry name" value="Pept_M48_protease_HtpX"/>
    <property type="match status" value="1"/>
</dbReference>
<feature type="binding site" evidence="12">
    <location>
        <position position="147"/>
    </location>
    <ligand>
        <name>Zn(2+)</name>
        <dbReference type="ChEBI" id="CHEBI:29105"/>
        <note>catalytic</note>
    </ligand>
</feature>
<evidence type="ECO:0000256" key="9">
    <source>
        <dbReference type="ARBA" id="ARBA00022989"/>
    </source>
</evidence>
<proteinExistence type="inferred from homology"/>
<dbReference type="InterPro" id="IPR001915">
    <property type="entry name" value="Peptidase_M48"/>
</dbReference>
<evidence type="ECO:0000256" key="3">
    <source>
        <dbReference type="ARBA" id="ARBA00022475"/>
    </source>
</evidence>
<keyword evidence="7 12" id="KW-0378">Hydrolase</keyword>
<dbReference type="RefSeq" id="WP_069702164.1">
    <property type="nucleotide sequence ID" value="NZ_MJAT01000022.1"/>
</dbReference>
<keyword evidence="3 12" id="KW-1003">Cell membrane</keyword>
<dbReference type="GO" id="GO:0004222">
    <property type="term" value="F:metalloendopeptidase activity"/>
    <property type="evidence" value="ECO:0007669"/>
    <property type="project" value="UniProtKB-UniRule"/>
</dbReference>
<dbReference type="STRING" id="1390249.BHU72_04390"/>
<keyword evidence="8 12" id="KW-0862">Zinc</keyword>
<dbReference type="EMBL" id="MJAT01000022">
    <property type="protein sequence ID" value="OEH85338.1"/>
    <property type="molecule type" value="Genomic_DNA"/>
</dbReference>
<evidence type="ECO:0000256" key="4">
    <source>
        <dbReference type="ARBA" id="ARBA00022670"/>
    </source>
</evidence>
<feature type="transmembrane region" description="Helical" evidence="12">
    <location>
        <begin position="40"/>
        <end position="59"/>
    </location>
</feature>
<reference evidence="14 15" key="1">
    <citation type="submission" date="2016-09" db="EMBL/GenBank/DDBJ databases">
        <title>Desulfuribacillus arsenicus sp. nov., an obligately anaerobic, dissimilatory arsenic- and antimonate-reducing bacterium isolated from anoxic sediments.</title>
        <authorList>
            <person name="Abin C.A."/>
            <person name="Hollibaugh J.T."/>
        </authorList>
    </citation>
    <scope>NUCLEOTIDE SEQUENCE [LARGE SCALE GENOMIC DNA]</scope>
    <source>
        <strain evidence="14 15">MLFW-2</strain>
    </source>
</reference>
<dbReference type="Pfam" id="PF01435">
    <property type="entry name" value="Peptidase_M48"/>
    <property type="match status" value="1"/>
</dbReference>
<dbReference type="GO" id="GO:0008270">
    <property type="term" value="F:zinc ion binding"/>
    <property type="evidence" value="ECO:0007669"/>
    <property type="project" value="UniProtKB-UniRule"/>
</dbReference>
<organism evidence="14 15">
    <name type="scientific">Desulfuribacillus stibiiarsenatis</name>
    <dbReference type="NCBI Taxonomy" id="1390249"/>
    <lineage>
        <taxon>Bacteria</taxon>
        <taxon>Bacillati</taxon>
        <taxon>Bacillota</taxon>
        <taxon>Desulfuribacillia</taxon>
        <taxon>Desulfuribacillales</taxon>
        <taxon>Desulfuribacillaceae</taxon>
        <taxon>Desulfuribacillus</taxon>
    </lineage>
</organism>
<comment type="caution">
    <text evidence="14">The sequence shown here is derived from an EMBL/GenBank/DDBJ whole genome shotgun (WGS) entry which is preliminary data.</text>
</comment>
<feature type="transmembrane region" description="Helical" evidence="12">
    <location>
        <begin position="12"/>
        <end position="34"/>
    </location>
</feature>
<sequence>MYQQISQNKRNTVLFIIFFIGLILGSAYFIGYLLDPASSISFAGIALIFSGIGVFYSYYNSDKMILRMTNARPVSKVQEPYLYHTIEGVALAAGIPTPKAYVIETDVPNAFATGRNPEHGVVAVTRGLMNTLNREELEGVIAHEMAHIKNYDILYSSVVIVLAGTLVYLAEFASRALFFRRGGNNNRNGGHPAFLIIGLVTVILAPLLAKLVQMAVSRTREYLADATAARMLGYPKGLASALQKIAQYSNPETAKRDGIGSEATASLFIVNPLMKPSQLSSLFSTHPPINKRIEALDKM</sequence>
<dbReference type="PANTHER" id="PTHR43221">
    <property type="entry name" value="PROTEASE HTPX"/>
    <property type="match status" value="1"/>
</dbReference>
<dbReference type="InterPro" id="IPR050083">
    <property type="entry name" value="HtpX_protease"/>
</dbReference>
<feature type="binding site" evidence="12">
    <location>
        <position position="221"/>
    </location>
    <ligand>
        <name>Zn(2+)</name>
        <dbReference type="ChEBI" id="CHEBI:29105"/>
        <note>catalytic</note>
    </ligand>
</feature>
<comment type="cofactor">
    <cofactor evidence="12">
        <name>Zn(2+)</name>
        <dbReference type="ChEBI" id="CHEBI:29105"/>
    </cofactor>
    <text evidence="12">Binds 1 zinc ion per subunit.</text>
</comment>
<dbReference type="GO" id="GO:0006508">
    <property type="term" value="P:proteolysis"/>
    <property type="evidence" value="ECO:0007669"/>
    <property type="project" value="UniProtKB-KW"/>
</dbReference>
<dbReference type="Proteomes" id="UP000095255">
    <property type="component" value="Unassembled WGS sequence"/>
</dbReference>
<dbReference type="PANTHER" id="PTHR43221:SF1">
    <property type="entry name" value="PROTEASE HTPX"/>
    <property type="match status" value="1"/>
</dbReference>
<feature type="binding site" evidence="12">
    <location>
        <position position="143"/>
    </location>
    <ligand>
        <name>Zn(2+)</name>
        <dbReference type="ChEBI" id="CHEBI:29105"/>
        <note>catalytic</note>
    </ligand>
</feature>
<evidence type="ECO:0000256" key="5">
    <source>
        <dbReference type="ARBA" id="ARBA00022692"/>
    </source>
</evidence>
<dbReference type="AlphaFoldDB" id="A0A1E5L5J3"/>
<evidence type="ECO:0000256" key="6">
    <source>
        <dbReference type="ARBA" id="ARBA00022723"/>
    </source>
</evidence>
<evidence type="ECO:0000256" key="2">
    <source>
        <dbReference type="ARBA" id="ARBA00009779"/>
    </source>
</evidence>
<dbReference type="OrthoDB" id="15218at2"/>
<feature type="domain" description="Peptidase M48" evidence="13">
    <location>
        <begin position="78"/>
        <end position="298"/>
    </location>
</feature>
<keyword evidence="5 12" id="KW-0812">Transmembrane</keyword>
<dbReference type="InterPro" id="IPR022919">
    <property type="entry name" value="Pept_M48_protease_HtpX"/>
</dbReference>
<keyword evidence="15" id="KW-1185">Reference proteome</keyword>
<evidence type="ECO:0000256" key="7">
    <source>
        <dbReference type="ARBA" id="ARBA00022801"/>
    </source>
</evidence>
<dbReference type="EC" id="3.4.24.-" evidence="12"/>
<evidence type="ECO:0000313" key="15">
    <source>
        <dbReference type="Proteomes" id="UP000095255"/>
    </source>
</evidence>
<gene>
    <name evidence="12" type="primary">htpX</name>
    <name evidence="14" type="ORF">BHU72_04390</name>
</gene>
<evidence type="ECO:0000259" key="13">
    <source>
        <dbReference type="Pfam" id="PF01435"/>
    </source>
</evidence>
<evidence type="ECO:0000256" key="12">
    <source>
        <dbReference type="HAMAP-Rule" id="MF_00188"/>
    </source>
</evidence>
<keyword evidence="9 12" id="KW-1133">Transmembrane helix</keyword>
<comment type="subcellular location">
    <subcellularLocation>
        <location evidence="1 12">Cell membrane</location>
        <topology evidence="1 12">Multi-pass membrane protein</topology>
    </subcellularLocation>
</comment>
<evidence type="ECO:0000256" key="1">
    <source>
        <dbReference type="ARBA" id="ARBA00004651"/>
    </source>
</evidence>
<keyword evidence="10 12" id="KW-0482">Metalloprotease</keyword>
<name>A0A1E5L5J3_9FIRM</name>
<feature type="transmembrane region" description="Helical" evidence="12">
    <location>
        <begin position="193"/>
        <end position="212"/>
    </location>
</feature>
<evidence type="ECO:0000256" key="8">
    <source>
        <dbReference type="ARBA" id="ARBA00022833"/>
    </source>
</evidence>
<keyword evidence="6 12" id="KW-0479">Metal-binding</keyword>
<evidence type="ECO:0000256" key="10">
    <source>
        <dbReference type="ARBA" id="ARBA00023049"/>
    </source>
</evidence>
<keyword evidence="11 12" id="KW-0472">Membrane</keyword>
<accession>A0A1E5L5J3</accession>
<comment type="similarity">
    <text evidence="2 12">Belongs to the peptidase M48B family.</text>
</comment>
<protein>
    <recommendedName>
        <fullName evidence="12">Protease HtpX homolog</fullName>
        <ecNumber evidence="12">3.4.24.-</ecNumber>
    </recommendedName>
</protein>